<proteinExistence type="predicted"/>
<protein>
    <submittedName>
        <fullName evidence="1">Uncharacterized protein</fullName>
    </submittedName>
</protein>
<evidence type="ECO:0000313" key="2">
    <source>
        <dbReference type="Proteomes" id="UP001642484"/>
    </source>
</evidence>
<organism evidence="1 2">
    <name type="scientific">Durusdinium trenchii</name>
    <dbReference type="NCBI Taxonomy" id="1381693"/>
    <lineage>
        <taxon>Eukaryota</taxon>
        <taxon>Sar</taxon>
        <taxon>Alveolata</taxon>
        <taxon>Dinophyceae</taxon>
        <taxon>Suessiales</taxon>
        <taxon>Symbiodiniaceae</taxon>
        <taxon>Durusdinium</taxon>
    </lineage>
</organism>
<gene>
    <name evidence="1" type="ORF">CCMP2556_LOCUS43510</name>
</gene>
<sequence length="107" mass="12448">MSLDSKAQMFTFHIHQDIVTDWSKRCAVSVLAADVHLLPFGTDQLISGMWQCVYFLHCHMLKYVETLRLHLRCCGVLLHAKLLQHNFCTRACEDGTDKMIERLEARR</sequence>
<keyword evidence="2" id="KW-1185">Reference proteome</keyword>
<dbReference type="EMBL" id="CAXAMN010024862">
    <property type="protein sequence ID" value="CAK9090533.1"/>
    <property type="molecule type" value="Genomic_DNA"/>
</dbReference>
<name>A0ABP0QSH6_9DINO</name>
<reference evidence="1 2" key="1">
    <citation type="submission" date="2024-02" db="EMBL/GenBank/DDBJ databases">
        <authorList>
            <person name="Chen Y."/>
            <person name="Shah S."/>
            <person name="Dougan E. K."/>
            <person name="Thang M."/>
            <person name="Chan C."/>
        </authorList>
    </citation>
    <scope>NUCLEOTIDE SEQUENCE [LARGE SCALE GENOMIC DNA]</scope>
</reference>
<accession>A0ABP0QSH6</accession>
<comment type="caution">
    <text evidence="1">The sequence shown here is derived from an EMBL/GenBank/DDBJ whole genome shotgun (WGS) entry which is preliminary data.</text>
</comment>
<evidence type="ECO:0000313" key="1">
    <source>
        <dbReference type="EMBL" id="CAK9090533.1"/>
    </source>
</evidence>
<dbReference type="Proteomes" id="UP001642484">
    <property type="component" value="Unassembled WGS sequence"/>
</dbReference>